<feature type="transmembrane region" description="Helical" evidence="7">
    <location>
        <begin position="20"/>
        <end position="40"/>
    </location>
</feature>
<dbReference type="InterPro" id="IPR036890">
    <property type="entry name" value="HATPase_C_sf"/>
</dbReference>
<dbReference type="SUPFAM" id="SSF52172">
    <property type="entry name" value="CheY-like"/>
    <property type="match status" value="1"/>
</dbReference>
<keyword evidence="11" id="KW-1185">Reference proteome</keyword>
<dbReference type="Proteomes" id="UP001499959">
    <property type="component" value="Unassembled WGS sequence"/>
</dbReference>
<evidence type="ECO:0000256" key="6">
    <source>
        <dbReference type="SAM" id="MobiDB-lite"/>
    </source>
</evidence>
<dbReference type="InterPro" id="IPR004358">
    <property type="entry name" value="Sig_transdc_His_kin-like_C"/>
</dbReference>
<keyword evidence="7" id="KW-0812">Transmembrane</keyword>
<dbReference type="InterPro" id="IPR011006">
    <property type="entry name" value="CheY-like_superfamily"/>
</dbReference>
<feature type="modified residue" description="4-aspartylphosphate" evidence="5">
    <location>
        <position position="529"/>
    </location>
</feature>
<dbReference type="RefSeq" id="WP_345302861.1">
    <property type="nucleotide sequence ID" value="NZ_BAABJE010000007.1"/>
</dbReference>
<dbReference type="InterPro" id="IPR003594">
    <property type="entry name" value="HATPase_dom"/>
</dbReference>
<proteinExistence type="predicted"/>
<name>A0ABP9BBT5_9GAMM</name>
<dbReference type="SUPFAM" id="SSF55874">
    <property type="entry name" value="ATPase domain of HSP90 chaperone/DNA topoisomerase II/histidine kinase"/>
    <property type="match status" value="1"/>
</dbReference>
<feature type="transmembrane region" description="Helical" evidence="7">
    <location>
        <begin position="89"/>
        <end position="111"/>
    </location>
</feature>
<feature type="region of interest" description="Disordered" evidence="6">
    <location>
        <begin position="598"/>
        <end position="622"/>
    </location>
</feature>
<dbReference type="SUPFAM" id="SSF47384">
    <property type="entry name" value="Homodimeric domain of signal transducing histidine kinase"/>
    <property type="match status" value="1"/>
</dbReference>
<gene>
    <name evidence="10" type="ORF">GCM10023307_16660</name>
</gene>
<reference evidence="11" key="1">
    <citation type="journal article" date="2019" name="Int. J. Syst. Evol. Microbiol.">
        <title>The Global Catalogue of Microorganisms (GCM) 10K type strain sequencing project: providing services to taxonomists for standard genome sequencing and annotation.</title>
        <authorList>
            <consortium name="The Broad Institute Genomics Platform"/>
            <consortium name="The Broad Institute Genome Sequencing Center for Infectious Disease"/>
            <person name="Wu L."/>
            <person name="Ma J."/>
        </authorList>
    </citation>
    <scope>NUCLEOTIDE SEQUENCE [LARGE SCALE GENOMIC DNA]</scope>
    <source>
        <strain evidence="11">JCM 18204</strain>
    </source>
</reference>
<dbReference type="InterPro" id="IPR036097">
    <property type="entry name" value="HisK_dim/P_sf"/>
</dbReference>
<dbReference type="Gene3D" id="3.40.50.2300">
    <property type="match status" value="1"/>
</dbReference>
<dbReference type="PROSITE" id="PS50109">
    <property type="entry name" value="HIS_KIN"/>
    <property type="match status" value="1"/>
</dbReference>
<keyword evidence="7" id="KW-1133">Transmembrane helix</keyword>
<dbReference type="CDD" id="cd16922">
    <property type="entry name" value="HATPase_EvgS-ArcB-TorS-like"/>
    <property type="match status" value="1"/>
</dbReference>
<feature type="transmembrane region" description="Helical" evidence="7">
    <location>
        <begin position="143"/>
        <end position="160"/>
    </location>
</feature>
<keyword evidence="3 5" id="KW-0597">Phosphoprotein</keyword>
<dbReference type="SMART" id="SM00387">
    <property type="entry name" value="HATPase_c"/>
    <property type="match status" value="1"/>
</dbReference>
<feature type="transmembrane region" description="Helical" evidence="7">
    <location>
        <begin position="166"/>
        <end position="185"/>
    </location>
</feature>
<organism evidence="10 11">
    <name type="scientific">Lysobacter hankyongensis</name>
    <dbReference type="NCBI Taxonomy" id="1176535"/>
    <lineage>
        <taxon>Bacteria</taxon>
        <taxon>Pseudomonadati</taxon>
        <taxon>Pseudomonadota</taxon>
        <taxon>Gammaproteobacteria</taxon>
        <taxon>Lysobacterales</taxon>
        <taxon>Lysobacteraceae</taxon>
        <taxon>Lysobacter</taxon>
    </lineage>
</organism>
<dbReference type="Pfam" id="PF02518">
    <property type="entry name" value="HATPase_c"/>
    <property type="match status" value="1"/>
</dbReference>
<evidence type="ECO:0000256" key="7">
    <source>
        <dbReference type="SAM" id="Phobius"/>
    </source>
</evidence>
<comment type="catalytic activity">
    <reaction evidence="1">
        <text>ATP + protein L-histidine = ADP + protein N-phospho-L-histidine.</text>
        <dbReference type="EC" id="2.7.13.3"/>
    </reaction>
</comment>
<evidence type="ECO:0000256" key="5">
    <source>
        <dbReference type="PROSITE-ProRule" id="PRU00169"/>
    </source>
</evidence>
<dbReference type="CDD" id="cd00082">
    <property type="entry name" value="HisKA"/>
    <property type="match status" value="1"/>
</dbReference>
<dbReference type="Pfam" id="PF00072">
    <property type="entry name" value="Response_reg"/>
    <property type="match status" value="1"/>
</dbReference>
<accession>A0ABP9BBT5</accession>
<feature type="compositionally biased region" description="Basic and acidic residues" evidence="6">
    <location>
        <begin position="613"/>
        <end position="622"/>
    </location>
</feature>
<keyword evidence="4" id="KW-0902">Two-component regulatory system</keyword>
<evidence type="ECO:0000313" key="10">
    <source>
        <dbReference type="EMBL" id="GAA4792001.1"/>
    </source>
</evidence>
<evidence type="ECO:0000313" key="11">
    <source>
        <dbReference type="Proteomes" id="UP001499959"/>
    </source>
</evidence>
<sequence length="622" mass="65986">MTSAESVATRERIQKECRQLVLAQGRAGAFATLAVAVLFLWTLRDVHSPELLGGWAIAVGLASALRIWLASPAQWQPDANGDSLSGSPLGCILLGALCGGVWGAAATLLFPLGHSELYFVIAFLLISMPAAATSSFGAWWPAHAAYVLCNIGPFALYFLFSGQRDFVVAGVAACFFAAFLLRQGFVVSRTIQHNIAQRTALMTMTRTLGEALDRADAANRAKSTFLTNMSHELRTPLNAIIGMSELLAEAPDAPQHRQLPHSIHRAGQSLLALISDVLDLSQVEAGKIVLHAAPFAPRRLVDGVLDMFAPDADARSLVLDAVCAPDVPARFVGDQARLRQVLVNLVGNAIKFTAAGSVRIEVDLLPGDDAPRRLRIAVVDTGPGIAAHARTRIFSAFQQGDDSVSRAHAGTGLGLKISSDLIALMGGRIDLDSEPGVGSRFAVIVPEAEASAASAASADDAGMPPTVATATPASAIGGLRVLVVEDNALNASLVKLMLERDGCTVECAGSGGRALERMAQDRWDVVLMDCQMPDIDGYAATRRWRQIEIAERRPRLSIIALTAHAMADDRRRCLEAGMDDYLTKPVKLESLRGALARHASTASAPSVRTPAAADRDTEPTPP</sequence>
<feature type="domain" description="Response regulatory" evidence="9">
    <location>
        <begin position="480"/>
        <end position="599"/>
    </location>
</feature>
<dbReference type="PRINTS" id="PR00344">
    <property type="entry name" value="BCTRLSENSOR"/>
</dbReference>
<dbReference type="Pfam" id="PF00512">
    <property type="entry name" value="HisKA"/>
    <property type="match status" value="1"/>
</dbReference>
<evidence type="ECO:0000256" key="3">
    <source>
        <dbReference type="ARBA" id="ARBA00022553"/>
    </source>
</evidence>
<feature type="domain" description="Histidine kinase" evidence="8">
    <location>
        <begin position="228"/>
        <end position="449"/>
    </location>
</feature>
<comment type="caution">
    <text evidence="10">The sequence shown here is derived from an EMBL/GenBank/DDBJ whole genome shotgun (WGS) entry which is preliminary data.</text>
</comment>
<dbReference type="PANTHER" id="PTHR45339">
    <property type="entry name" value="HYBRID SIGNAL TRANSDUCTION HISTIDINE KINASE J"/>
    <property type="match status" value="1"/>
</dbReference>
<keyword evidence="7" id="KW-0472">Membrane</keyword>
<dbReference type="InterPro" id="IPR003661">
    <property type="entry name" value="HisK_dim/P_dom"/>
</dbReference>
<dbReference type="EMBL" id="BAABJE010000007">
    <property type="protein sequence ID" value="GAA4792001.1"/>
    <property type="molecule type" value="Genomic_DNA"/>
</dbReference>
<dbReference type="InterPro" id="IPR005467">
    <property type="entry name" value="His_kinase_dom"/>
</dbReference>
<dbReference type="PROSITE" id="PS50110">
    <property type="entry name" value="RESPONSE_REGULATORY"/>
    <property type="match status" value="1"/>
</dbReference>
<dbReference type="CDD" id="cd17546">
    <property type="entry name" value="REC_hyHK_CKI1_RcsC-like"/>
    <property type="match status" value="1"/>
</dbReference>
<dbReference type="SMART" id="SM00388">
    <property type="entry name" value="HisKA"/>
    <property type="match status" value="1"/>
</dbReference>
<dbReference type="PANTHER" id="PTHR45339:SF1">
    <property type="entry name" value="HYBRID SIGNAL TRANSDUCTION HISTIDINE KINASE J"/>
    <property type="match status" value="1"/>
</dbReference>
<dbReference type="SMART" id="SM00448">
    <property type="entry name" value="REC"/>
    <property type="match status" value="1"/>
</dbReference>
<protein>
    <recommendedName>
        <fullName evidence="2">histidine kinase</fullName>
        <ecNumber evidence="2">2.7.13.3</ecNumber>
    </recommendedName>
</protein>
<dbReference type="Gene3D" id="1.10.287.130">
    <property type="match status" value="1"/>
</dbReference>
<evidence type="ECO:0000256" key="1">
    <source>
        <dbReference type="ARBA" id="ARBA00000085"/>
    </source>
</evidence>
<evidence type="ECO:0000259" key="8">
    <source>
        <dbReference type="PROSITE" id="PS50109"/>
    </source>
</evidence>
<feature type="transmembrane region" description="Helical" evidence="7">
    <location>
        <begin position="117"/>
        <end position="136"/>
    </location>
</feature>
<dbReference type="EC" id="2.7.13.3" evidence="2"/>
<evidence type="ECO:0000256" key="2">
    <source>
        <dbReference type="ARBA" id="ARBA00012438"/>
    </source>
</evidence>
<evidence type="ECO:0000256" key="4">
    <source>
        <dbReference type="ARBA" id="ARBA00023012"/>
    </source>
</evidence>
<dbReference type="InterPro" id="IPR001789">
    <property type="entry name" value="Sig_transdc_resp-reg_receiver"/>
</dbReference>
<dbReference type="Gene3D" id="3.30.565.10">
    <property type="entry name" value="Histidine kinase-like ATPase, C-terminal domain"/>
    <property type="match status" value="1"/>
</dbReference>
<evidence type="ECO:0000259" key="9">
    <source>
        <dbReference type="PROSITE" id="PS50110"/>
    </source>
</evidence>